<protein>
    <submittedName>
        <fullName evidence="1">Uncharacterized protein</fullName>
    </submittedName>
</protein>
<gene>
    <name evidence="1" type="ORF">KI387_030063</name>
</gene>
<feature type="non-terminal residue" evidence="1">
    <location>
        <position position="59"/>
    </location>
</feature>
<name>A0AA38CFQ7_TAXCH</name>
<dbReference type="Proteomes" id="UP000824469">
    <property type="component" value="Unassembled WGS sequence"/>
</dbReference>
<organism evidence="1 2">
    <name type="scientific">Taxus chinensis</name>
    <name type="common">Chinese yew</name>
    <name type="synonym">Taxus wallichiana var. chinensis</name>
    <dbReference type="NCBI Taxonomy" id="29808"/>
    <lineage>
        <taxon>Eukaryota</taxon>
        <taxon>Viridiplantae</taxon>
        <taxon>Streptophyta</taxon>
        <taxon>Embryophyta</taxon>
        <taxon>Tracheophyta</taxon>
        <taxon>Spermatophyta</taxon>
        <taxon>Pinopsida</taxon>
        <taxon>Pinidae</taxon>
        <taxon>Conifers II</taxon>
        <taxon>Cupressales</taxon>
        <taxon>Taxaceae</taxon>
        <taxon>Taxus</taxon>
    </lineage>
</organism>
<comment type="caution">
    <text evidence="1">The sequence shown here is derived from an EMBL/GenBank/DDBJ whole genome shotgun (WGS) entry which is preliminary data.</text>
</comment>
<sequence length="59" mass="6742">MGDFKSPLSTDEKRGEALEHTIRMDDLAEFISQTNLLDLKLSGNHFTRSNKRHGNNIIQ</sequence>
<proteinExistence type="predicted"/>
<reference evidence="1 2" key="1">
    <citation type="journal article" date="2021" name="Nat. Plants">
        <title>The Taxus genome provides insights into paclitaxel biosynthesis.</title>
        <authorList>
            <person name="Xiong X."/>
            <person name="Gou J."/>
            <person name="Liao Q."/>
            <person name="Li Y."/>
            <person name="Zhou Q."/>
            <person name="Bi G."/>
            <person name="Li C."/>
            <person name="Du R."/>
            <person name="Wang X."/>
            <person name="Sun T."/>
            <person name="Guo L."/>
            <person name="Liang H."/>
            <person name="Lu P."/>
            <person name="Wu Y."/>
            <person name="Zhang Z."/>
            <person name="Ro D.K."/>
            <person name="Shang Y."/>
            <person name="Huang S."/>
            <person name="Yan J."/>
        </authorList>
    </citation>
    <scope>NUCLEOTIDE SEQUENCE [LARGE SCALE GENOMIC DNA]</scope>
    <source>
        <strain evidence="1">Ta-2019</strain>
    </source>
</reference>
<keyword evidence="2" id="KW-1185">Reference proteome</keyword>
<accession>A0AA38CFQ7</accession>
<evidence type="ECO:0000313" key="2">
    <source>
        <dbReference type="Proteomes" id="UP000824469"/>
    </source>
</evidence>
<dbReference type="AlphaFoldDB" id="A0AA38CFQ7"/>
<dbReference type="EMBL" id="JAHRHJ020000010">
    <property type="protein sequence ID" value="KAH9298381.1"/>
    <property type="molecule type" value="Genomic_DNA"/>
</dbReference>
<evidence type="ECO:0000313" key="1">
    <source>
        <dbReference type="EMBL" id="KAH9298381.1"/>
    </source>
</evidence>